<evidence type="ECO:0000313" key="2">
    <source>
        <dbReference type="EMBL" id="CDF83543.1"/>
    </source>
</evidence>
<keyword evidence="1" id="KW-0812">Transmembrane</keyword>
<dbReference type="RefSeq" id="WP_043251617.1">
    <property type="nucleotide sequence ID" value="NZ_HG322950.1"/>
</dbReference>
<reference evidence="2 3" key="1">
    <citation type="submission" date="2013-03" db="EMBL/GenBank/DDBJ databases">
        <authorList>
            <person name="Linke B."/>
        </authorList>
    </citation>
    <scope>NUCLEOTIDE SEQUENCE [LARGE SCALE GENOMIC DNA]</scope>
    <source>
        <strain evidence="2 3">B13</strain>
    </source>
</reference>
<dbReference type="Proteomes" id="UP000025241">
    <property type="component" value="Chromosome I"/>
</dbReference>
<dbReference type="PATRIC" id="fig|1301098.3.peg.2191"/>
<protein>
    <submittedName>
        <fullName evidence="2">Hypothetical membrane protein</fullName>
    </submittedName>
</protein>
<dbReference type="OrthoDB" id="6899807at2"/>
<dbReference type="HOGENOM" id="CLU_2525002_0_0_6"/>
<proteinExistence type="predicted"/>
<keyword evidence="1" id="KW-1133">Transmembrane helix</keyword>
<dbReference type="KEGG" id="pkc:PKB_2196"/>
<keyword evidence="3" id="KW-1185">Reference proteome</keyword>
<name>A0A024HGG0_PSEKB</name>
<evidence type="ECO:0000256" key="1">
    <source>
        <dbReference type="SAM" id="Phobius"/>
    </source>
</evidence>
<sequence>MRQNSHFHGLHGPQRETLLRWADMAQWFGMVMLLLTVGLAALTDSIGDSTGVTIVTLCGVIGLLALVAARLIIGAEHSDDEPPH</sequence>
<organism evidence="2 3">
    <name type="scientific">Pseudomonas knackmussii (strain DSM 6978 / CCUG 54928 / LMG 23759 / B13)</name>
    <dbReference type="NCBI Taxonomy" id="1301098"/>
    <lineage>
        <taxon>Bacteria</taxon>
        <taxon>Pseudomonadati</taxon>
        <taxon>Pseudomonadota</taxon>
        <taxon>Gammaproteobacteria</taxon>
        <taxon>Pseudomonadales</taxon>
        <taxon>Pseudomonadaceae</taxon>
        <taxon>Pseudomonas</taxon>
    </lineage>
</organism>
<reference evidence="2 3" key="2">
    <citation type="submission" date="2014-05" db="EMBL/GenBank/DDBJ databases">
        <title>Genome sequence of the 3-chlorobenzoate degrading bacterium Pseudomonas knackmussii B13 shows multiple evidence for horizontal gene transfer.</title>
        <authorList>
            <person name="Miyazaki R."/>
            <person name="Bertelli C."/>
            <person name="Falquet L."/>
            <person name="Robinson-Rechavi M."/>
            <person name="Gharib W."/>
            <person name="Roy S."/>
            <person name="Van der Meer J.R."/>
        </authorList>
    </citation>
    <scope>NUCLEOTIDE SEQUENCE [LARGE SCALE GENOMIC DNA]</scope>
    <source>
        <strain evidence="2 3">B13</strain>
    </source>
</reference>
<feature type="transmembrane region" description="Helical" evidence="1">
    <location>
        <begin position="54"/>
        <end position="73"/>
    </location>
</feature>
<evidence type="ECO:0000313" key="3">
    <source>
        <dbReference type="Proteomes" id="UP000025241"/>
    </source>
</evidence>
<gene>
    <name evidence="2" type="ORF">PKB_2196</name>
</gene>
<feature type="transmembrane region" description="Helical" evidence="1">
    <location>
        <begin position="21"/>
        <end position="42"/>
    </location>
</feature>
<dbReference type="AlphaFoldDB" id="A0A024HGG0"/>
<keyword evidence="1" id="KW-0472">Membrane</keyword>
<accession>A0A024HGG0</accession>
<dbReference type="EMBL" id="HG322950">
    <property type="protein sequence ID" value="CDF83543.1"/>
    <property type="molecule type" value="Genomic_DNA"/>
</dbReference>